<dbReference type="InterPro" id="IPR005467">
    <property type="entry name" value="His_kinase_dom"/>
</dbReference>
<dbReference type="SUPFAM" id="SSF52172">
    <property type="entry name" value="CheY-like"/>
    <property type="match status" value="1"/>
</dbReference>
<dbReference type="PROSITE" id="PS50109">
    <property type="entry name" value="HIS_KIN"/>
    <property type="match status" value="1"/>
</dbReference>
<dbReference type="EMBL" id="BSRI01000002">
    <property type="protein sequence ID" value="GLV57915.1"/>
    <property type="molecule type" value="Genomic_DNA"/>
</dbReference>
<sequence>MTRLLLLLENRQNRTLLANWLSQRYQVMQQESGVPLAEAFDVCLIDGPALDRRWAEIQAHRSREDPIFLPVILLASYREVGLITRHLWKTIDDLIRLPVEKTELQARVEILVRTRELSLSLKLRNSDLESFFHAMTHDLRAPLRAIKGFAEILASEEGERLTDKGREYLSNIHTSTIQMREFIDGLVAFARVGHTQGEPQEVDLQLLVEQCIQCLSSTIEQQEAHIMIEPPLPTVEGQPLLLRMAITNLLSNALKFIKPGDRPDIQIRAVKLHGSYRLEIEDHGIGISSQNIANLFKPFTQLHGVEEYEGLGLGLATVRKVVDLMGGHVGVSSVVGQGSTFWLELRSVTKGVT</sequence>
<dbReference type="Gene3D" id="1.10.287.130">
    <property type="match status" value="1"/>
</dbReference>
<evidence type="ECO:0000256" key="2">
    <source>
        <dbReference type="ARBA" id="ARBA00012438"/>
    </source>
</evidence>
<dbReference type="InterPro" id="IPR011006">
    <property type="entry name" value="CheY-like_superfamily"/>
</dbReference>
<evidence type="ECO:0000313" key="8">
    <source>
        <dbReference type="EMBL" id="GLV57915.1"/>
    </source>
</evidence>
<evidence type="ECO:0000256" key="1">
    <source>
        <dbReference type="ARBA" id="ARBA00000085"/>
    </source>
</evidence>
<organism evidence="8 9">
    <name type="scientific">Dictyobacter halimunensis</name>
    <dbReference type="NCBI Taxonomy" id="3026934"/>
    <lineage>
        <taxon>Bacteria</taxon>
        <taxon>Bacillati</taxon>
        <taxon>Chloroflexota</taxon>
        <taxon>Ktedonobacteria</taxon>
        <taxon>Ktedonobacterales</taxon>
        <taxon>Dictyobacteraceae</taxon>
        <taxon>Dictyobacter</taxon>
    </lineage>
</organism>
<proteinExistence type="predicted"/>
<evidence type="ECO:0000256" key="5">
    <source>
        <dbReference type="ARBA" id="ARBA00022777"/>
    </source>
</evidence>
<evidence type="ECO:0000256" key="3">
    <source>
        <dbReference type="ARBA" id="ARBA00022553"/>
    </source>
</evidence>
<dbReference type="RefSeq" id="WP_338253971.1">
    <property type="nucleotide sequence ID" value="NZ_BSRI01000002.1"/>
</dbReference>
<dbReference type="InterPro" id="IPR050351">
    <property type="entry name" value="BphY/WalK/GraS-like"/>
</dbReference>
<evidence type="ECO:0000256" key="4">
    <source>
        <dbReference type="ARBA" id="ARBA00022679"/>
    </source>
</evidence>
<keyword evidence="5" id="KW-0418">Kinase</keyword>
<dbReference type="Pfam" id="PF00512">
    <property type="entry name" value="HisKA"/>
    <property type="match status" value="1"/>
</dbReference>
<dbReference type="SMART" id="SM00387">
    <property type="entry name" value="HATPase_c"/>
    <property type="match status" value="1"/>
</dbReference>
<evidence type="ECO:0000256" key="6">
    <source>
        <dbReference type="ARBA" id="ARBA00023012"/>
    </source>
</evidence>
<dbReference type="InterPro" id="IPR003661">
    <property type="entry name" value="HisK_dim/P_dom"/>
</dbReference>
<dbReference type="SMART" id="SM00388">
    <property type="entry name" value="HisKA"/>
    <property type="match status" value="1"/>
</dbReference>
<comment type="catalytic activity">
    <reaction evidence="1">
        <text>ATP + protein L-histidine = ADP + protein N-phospho-L-histidine.</text>
        <dbReference type="EC" id="2.7.13.3"/>
    </reaction>
</comment>
<keyword evidence="3" id="KW-0597">Phosphoprotein</keyword>
<accession>A0ABQ6FYK5</accession>
<dbReference type="Pfam" id="PF02518">
    <property type="entry name" value="HATPase_c"/>
    <property type="match status" value="1"/>
</dbReference>
<dbReference type="SUPFAM" id="SSF55874">
    <property type="entry name" value="ATPase domain of HSP90 chaperone/DNA topoisomerase II/histidine kinase"/>
    <property type="match status" value="1"/>
</dbReference>
<dbReference type="InterPro" id="IPR003594">
    <property type="entry name" value="HATPase_dom"/>
</dbReference>
<dbReference type="Gene3D" id="3.30.565.10">
    <property type="entry name" value="Histidine kinase-like ATPase, C-terminal domain"/>
    <property type="match status" value="1"/>
</dbReference>
<evidence type="ECO:0000313" key="9">
    <source>
        <dbReference type="Proteomes" id="UP001344906"/>
    </source>
</evidence>
<dbReference type="InterPro" id="IPR004358">
    <property type="entry name" value="Sig_transdc_His_kin-like_C"/>
</dbReference>
<feature type="domain" description="Histidine kinase" evidence="7">
    <location>
        <begin position="134"/>
        <end position="349"/>
    </location>
</feature>
<dbReference type="Proteomes" id="UP001344906">
    <property type="component" value="Unassembled WGS sequence"/>
</dbReference>
<dbReference type="PRINTS" id="PR00344">
    <property type="entry name" value="BCTRLSENSOR"/>
</dbReference>
<reference evidence="8 9" key="1">
    <citation type="submission" date="2023-02" db="EMBL/GenBank/DDBJ databases">
        <title>Dictyobacter halimunensis sp. nov., a new member of the class Ktedonobacteria from forest soil in a geothermal area.</title>
        <authorList>
            <person name="Rachmania M.K."/>
            <person name="Ningsih F."/>
            <person name="Sakai Y."/>
            <person name="Yabe S."/>
            <person name="Yokota A."/>
            <person name="Sjamsuridzal W."/>
        </authorList>
    </citation>
    <scope>NUCLEOTIDE SEQUENCE [LARGE SCALE GENOMIC DNA]</scope>
    <source>
        <strain evidence="8 9">S3.2.2.5</strain>
    </source>
</reference>
<comment type="caution">
    <text evidence="8">The sequence shown here is derived from an EMBL/GenBank/DDBJ whole genome shotgun (WGS) entry which is preliminary data.</text>
</comment>
<dbReference type="EC" id="2.7.13.3" evidence="2"/>
<gene>
    <name evidence="8" type="ORF">KDH_47500</name>
</gene>
<keyword evidence="9" id="KW-1185">Reference proteome</keyword>
<name>A0ABQ6FYK5_9CHLR</name>
<evidence type="ECO:0000259" key="7">
    <source>
        <dbReference type="PROSITE" id="PS50109"/>
    </source>
</evidence>
<dbReference type="PANTHER" id="PTHR42878">
    <property type="entry name" value="TWO-COMPONENT HISTIDINE KINASE"/>
    <property type="match status" value="1"/>
</dbReference>
<protein>
    <recommendedName>
        <fullName evidence="2">histidine kinase</fullName>
        <ecNumber evidence="2">2.7.13.3</ecNumber>
    </recommendedName>
</protein>
<keyword evidence="4" id="KW-0808">Transferase</keyword>
<dbReference type="InterPro" id="IPR036890">
    <property type="entry name" value="HATPase_C_sf"/>
</dbReference>
<dbReference type="InterPro" id="IPR036097">
    <property type="entry name" value="HisK_dim/P_sf"/>
</dbReference>
<dbReference type="PANTHER" id="PTHR42878:SF15">
    <property type="entry name" value="BACTERIOPHYTOCHROME"/>
    <property type="match status" value="1"/>
</dbReference>
<dbReference type="CDD" id="cd00082">
    <property type="entry name" value="HisKA"/>
    <property type="match status" value="1"/>
</dbReference>
<dbReference type="SUPFAM" id="SSF47384">
    <property type="entry name" value="Homodimeric domain of signal transducing histidine kinase"/>
    <property type="match status" value="1"/>
</dbReference>
<keyword evidence="6" id="KW-0902">Two-component regulatory system</keyword>